<protein>
    <submittedName>
        <fullName evidence="1">Uncharacterized protein</fullName>
    </submittedName>
</protein>
<dbReference type="EMBL" id="MCFA01000025">
    <property type="protein sequence ID" value="ORY15469.1"/>
    <property type="molecule type" value="Genomic_DNA"/>
</dbReference>
<sequence>MLLLRHYRFGLLTVFRLLQLYERLASLHNIATVFSDPPTTHITRSSPINRGRTEHLVRFVPRSHVLIYPPSTCTSKMPMGPPEVRIPTDSALKHQAPAAIIAYGRLKYRILGLYGTRCASPRDSWDLFPSCCCWYFGPKFVFGAARPVERNSGVHASCCDSWYSALYSSVGCR</sequence>
<gene>
    <name evidence="1" type="ORF">BCR34DRAFT_178436</name>
</gene>
<accession>A0A1Y1ZYZ1</accession>
<name>A0A1Y1ZYZ1_9PLEO</name>
<comment type="caution">
    <text evidence="1">The sequence shown here is derived from an EMBL/GenBank/DDBJ whole genome shotgun (WGS) entry which is preliminary data.</text>
</comment>
<organism evidence="1 2">
    <name type="scientific">Clohesyomyces aquaticus</name>
    <dbReference type="NCBI Taxonomy" id="1231657"/>
    <lineage>
        <taxon>Eukaryota</taxon>
        <taxon>Fungi</taxon>
        <taxon>Dikarya</taxon>
        <taxon>Ascomycota</taxon>
        <taxon>Pezizomycotina</taxon>
        <taxon>Dothideomycetes</taxon>
        <taxon>Pleosporomycetidae</taxon>
        <taxon>Pleosporales</taxon>
        <taxon>Lindgomycetaceae</taxon>
        <taxon>Clohesyomyces</taxon>
    </lineage>
</organism>
<dbReference type="AlphaFoldDB" id="A0A1Y1ZYZ1"/>
<evidence type="ECO:0000313" key="1">
    <source>
        <dbReference type="EMBL" id="ORY15469.1"/>
    </source>
</evidence>
<proteinExistence type="predicted"/>
<dbReference type="Proteomes" id="UP000193144">
    <property type="component" value="Unassembled WGS sequence"/>
</dbReference>
<evidence type="ECO:0000313" key="2">
    <source>
        <dbReference type="Proteomes" id="UP000193144"/>
    </source>
</evidence>
<keyword evidence="2" id="KW-1185">Reference proteome</keyword>
<reference evidence="1 2" key="1">
    <citation type="submission" date="2016-07" db="EMBL/GenBank/DDBJ databases">
        <title>Pervasive Adenine N6-methylation of Active Genes in Fungi.</title>
        <authorList>
            <consortium name="DOE Joint Genome Institute"/>
            <person name="Mondo S.J."/>
            <person name="Dannebaum R.O."/>
            <person name="Kuo R.C."/>
            <person name="Labutti K."/>
            <person name="Haridas S."/>
            <person name="Kuo A."/>
            <person name="Salamov A."/>
            <person name="Ahrendt S.R."/>
            <person name="Lipzen A."/>
            <person name="Sullivan W."/>
            <person name="Andreopoulos W.B."/>
            <person name="Clum A."/>
            <person name="Lindquist E."/>
            <person name="Daum C."/>
            <person name="Ramamoorthy G.K."/>
            <person name="Gryganskyi A."/>
            <person name="Culley D."/>
            <person name="Magnuson J.K."/>
            <person name="James T.Y."/>
            <person name="O'Malley M.A."/>
            <person name="Stajich J.E."/>
            <person name="Spatafora J.W."/>
            <person name="Visel A."/>
            <person name="Grigoriev I.V."/>
        </authorList>
    </citation>
    <scope>NUCLEOTIDE SEQUENCE [LARGE SCALE GENOMIC DNA]</scope>
    <source>
        <strain evidence="1 2">CBS 115471</strain>
    </source>
</reference>